<keyword evidence="2" id="KW-1185">Reference proteome</keyword>
<organism evidence="1 2">
    <name type="scientific">Ilyodon furcidens</name>
    <name type="common">goldbreast splitfin</name>
    <dbReference type="NCBI Taxonomy" id="33524"/>
    <lineage>
        <taxon>Eukaryota</taxon>
        <taxon>Metazoa</taxon>
        <taxon>Chordata</taxon>
        <taxon>Craniata</taxon>
        <taxon>Vertebrata</taxon>
        <taxon>Euteleostomi</taxon>
        <taxon>Actinopterygii</taxon>
        <taxon>Neopterygii</taxon>
        <taxon>Teleostei</taxon>
        <taxon>Neoteleostei</taxon>
        <taxon>Acanthomorphata</taxon>
        <taxon>Ovalentaria</taxon>
        <taxon>Atherinomorphae</taxon>
        <taxon>Cyprinodontiformes</taxon>
        <taxon>Goodeidae</taxon>
        <taxon>Ilyodon</taxon>
    </lineage>
</organism>
<evidence type="ECO:0000313" key="1">
    <source>
        <dbReference type="EMBL" id="MEQ2257712.1"/>
    </source>
</evidence>
<protein>
    <submittedName>
        <fullName evidence="1">Uncharacterized protein</fullName>
    </submittedName>
</protein>
<sequence length="78" mass="8914">WCPGSSRLHISTYVLINFLPLKLCLLNCFLHVGQICSKHYDTHLSKQTGFRTLCSLLILMGMEFKMNSNICPIEPTEI</sequence>
<proteinExistence type="predicted"/>
<dbReference type="Proteomes" id="UP001482620">
    <property type="component" value="Unassembled WGS sequence"/>
</dbReference>
<dbReference type="EMBL" id="JAHRIQ010112683">
    <property type="protein sequence ID" value="MEQ2257712.1"/>
    <property type="molecule type" value="Genomic_DNA"/>
</dbReference>
<feature type="non-terminal residue" evidence="1">
    <location>
        <position position="1"/>
    </location>
</feature>
<reference evidence="1 2" key="1">
    <citation type="submission" date="2021-06" db="EMBL/GenBank/DDBJ databases">
        <authorList>
            <person name="Palmer J.M."/>
        </authorList>
    </citation>
    <scope>NUCLEOTIDE SEQUENCE [LARGE SCALE GENOMIC DNA]</scope>
    <source>
        <strain evidence="2">if_2019</strain>
        <tissue evidence="1">Muscle</tissue>
    </source>
</reference>
<gene>
    <name evidence="1" type="ORF">ILYODFUR_037579</name>
</gene>
<accession>A0ABV0VLW6</accession>
<evidence type="ECO:0000313" key="2">
    <source>
        <dbReference type="Proteomes" id="UP001482620"/>
    </source>
</evidence>
<comment type="caution">
    <text evidence="1">The sequence shown here is derived from an EMBL/GenBank/DDBJ whole genome shotgun (WGS) entry which is preliminary data.</text>
</comment>
<name>A0ABV0VLW6_9TELE</name>